<dbReference type="InterPro" id="IPR007497">
    <property type="entry name" value="SIMPL/DUF541"/>
</dbReference>
<comment type="caution">
    <text evidence="2">The sequence shown here is derived from an EMBL/GenBank/DDBJ whole genome shotgun (WGS) entry which is preliminary data.</text>
</comment>
<feature type="chain" id="PRO_5047171785" evidence="1">
    <location>
        <begin position="23"/>
        <end position="239"/>
    </location>
</feature>
<reference evidence="2 3" key="1">
    <citation type="journal article" date="2021" name="Sci. Rep.">
        <title>The distribution of antibiotic resistance genes in chicken gut microbiota commensals.</title>
        <authorList>
            <person name="Juricova H."/>
            <person name="Matiasovicova J."/>
            <person name="Kubasova T."/>
            <person name="Cejkova D."/>
            <person name="Rychlik I."/>
        </authorList>
    </citation>
    <scope>NUCLEOTIDE SEQUENCE [LARGE SCALE GENOMIC DNA]</scope>
    <source>
        <strain evidence="2 3">An564</strain>
    </source>
</reference>
<proteinExistence type="predicted"/>
<dbReference type="Gene3D" id="3.30.70.2970">
    <property type="entry name" value="Protein of unknown function (DUF541), domain 2"/>
    <property type="match status" value="1"/>
</dbReference>
<dbReference type="RefSeq" id="WP_204721399.1">
    <property type="nucleotide sequence ID" value="NZ_JACSNR010000008.1"/>
</dbReference>
<evidence type="ECO:0000313" key="2">
    <source>
        <dbReference type="EMBL" id="MBM6923818.1"/>
    </source>
</evidence>
<protein>
    <submittedName>
        <fullName evidence="2">SIMPL domain-containing protein</fullName>
    </submittedName>
</protein>
<sequence>MKHRLLALAAAGALCLSLCGFSGTQPLPDTITVQGTGIVEARPDQTKFTAGVNVVKPTAAEAVSAGNEMAAGVRQALMDAGVPEENIITDGLWLWEHYTYTNYTSYRDGYEYRVSFTVKVPEGAEAGAVLDAAVAGGATSTGSLTQTVSDAGDLYTEALGAAVESARQSAEKLAAASGKTVGKALYITESGYGVAEETERNNPDTGGGYFASDSAQETTPILPGLEQVEAQVEIVFELV</sequence>
<evidence type="ECO:0000256" key="1">
    <source>
        <dbReference type="SAM" id="SignalP"/>
    </source>
</evidence>
<evidence type="ECO:0000313" key="3">
    <source>
        <dbReference type="Proteomes" id="UP000724149"/>
    </source>
</evidence>
<dbReference type="EMBL" id="JACSNR010000008">
    <property type="protein sequence ID" value="MBM6923818.1"/>
    <property type="molecule type" value="Genomic_DNA"/>
</dbReference>
<name>A0ABS2GQP5_9FIRM</name>
<accession>A0ABS2GQP5</accession>
<keyword evidence="1" id="KW-0732">Signal</keyword>
<gene>
    <name evidence="2" type="ORF">H9X81_08985</name>
</gene>
<organism evidence="2 3">
    <name type="scientific">Hydrogenoanaerobacterium saccharovorans</name>
    <dbReference type="NCBI Taxonomy" id="474960"/>
    <lineage>
        <taxon>Bacteria</taxon>
        <taxon>Bacillati</taxon>
        <taxon>Bacillota</taxon>
        <taxon>Clostridia</taxon>
        <taxon>Eubacteriales</taxon>
        <taxon>Oscillospiraceae</taxon>
        <taxon>Hydrogenoanaerobacterium</taxon>
    </lineage>
</organism>
<dbReference type="Gene3D" id="3.30.110.170">
    <property type="entry name" value="Protein of unknown function (DUF541), domain 1"/>
    <property type="match status" value="1"/>
</dbReference>
<dbReference type="Proteomes" id="UP000724149">
    <property type="component" value="Unassembled WGS sequence"/>
</dbReference>
<dbReference type="Pfam" id="PF04402">
    <property type="entry name" value="SIMPL"/>
    <property type="match status" value="1"/>
</dbReference>
<keyword evidence="3" id="KW-1185">Reference proteome</keyword>
<dbReference type="PANTHER" id="PTHR34387">
    <property type="entry name" value="SLR1258 PROTEIN"/>
    <property type="match status" value="1"/>
</dbReference>
<feature type="signal peptide" evidence="1">
    <location>
        <begin position="1"/>
        <end position="22"/>
    </location>
</feature>
<dbReference type="PANTHER" id="PTHR34387:SF1">
    <property type="entry name" value="PERIPLASMIC IMMUNOGENIC PROTEIN"/>
    <property type="match status" value="1"/>
</dbReference>
<dbReference type="InterPro" id="IPR052022">
    <property type="entry name" value="26kDa_periplasmic_antigen"/>
</dbReference>